<dbReference type="InterPro" id="IPR011256">
    <property type="entry name" value="Reg_factor_effector_dom_sf"/>
</dbReference>
<reference evidence="2" key="1">
    <citation type="journal article" date="2014" name="Int. J. Syst. Evol. Microbiol.">
        <title>Complete genome sequence of Corynebacterium casei LMG S-19264T (=DSM 44701T), isolated from a smear-ripened cheese.</title>
        <authorList>
            <consortium name="US DOE Joint Genome Institute (JGI-PGF)"/>
            <person name="Walter F."/>
            <person name="Albersmeier A."/>
            <person name="Kalinowski J."/>
            <person name="Ruckert C."/>
        </authorList>
    </citation>
    <scope>NUCLEOTIDE SEQUENCE</scope>
    <source>
        <strain evidence="2">CGMCC 4.3508</strain>
    </source>
</reference>
<dbReference type="EMBL" id="BMMH01000039">
    <property type="protein sequence ID" value="GGL45235.1"/>
    <property type="molecule type" value="Genomic_DNA"/>
</dbReference>
<dbReference type="SMART" id="SM00871">
    <property type="entry name" value="AraC_E_bind"/>
    <property type="match status" value="1"/>
</dbReference>
<protein>
    <submittedName>
        <fullName evidence="2">Transcriptional regulator</fullName>
    </submittedName>
</protein>
<evidence type="ECO:0000313" key="3">
    <source>
        <dbReference type="Proteomes" id="UP000638263"/>
    </source>
</evidence>
<comment type="caution">
    <text evidence="2">The sequence shown here is derived from an EMBL/GenBank/DDBJ whole genome shotgun (WGS) entry which is preliminary data.</text>
</comment>
<evidence type="ECO:0000259" key="1">
    <source>
        <dbReference type="SMART" id="SM00871"/>
    </source>
</evidence>
<gene>
    <name evidence="2" type="ORF">GCM10011588_69920</name>
</gene>
<accession>A0A917RZH5</accession>
<sequence length="162" mass="17541">MTADPTDHTAQPELLEVTETITAVVRGIVTPEQTVSFFDSSFGLLPPAIAAQAAVITGPALSLWGTDSENSTEIEVGFPVDRRIQPDGAVVPGRLPAGRIARIVHRGGFDTLGVTWGRLHTWITDRGLTPAADRWEVYLTEPNPQMDPADLRTELNWTVGQS</sequence>
<organism evidence="2 3">
    <name type="scientific">Nocardia jinanensis</name>
    <dbReference type="NCBI Taxonomy" id="382504"/>
    <lineage>
        <taxon>Bacteria</taxon>
        <taxon>Bacillati</taxon>
        <taxon>Actinomycetota</taxon>
        <taxon>Actinomycetes</taxon>
        <taxon>Mycobacteriales</taxon>
        <taxon>Nocardiaceae</taxon>
        <taxon>Nocardia</taxon>
    </lineage>
</organism>
<reference evidence="2" key="2">
    <citation type="submission" date="2020-09" db="EMBL/GenBank/DDBJ databases">
        <authorList>
            <person name="Sun Q."/>
            <person name="Zhou Y."/>
        </authorList>
    </citation>
    <scope>NUCLEOTIDE SEQUENCE</scope>
    <source>
        <strain evidence="2">CGMCC 4.3508</strain>
    </source>
</reference>
<dbReference type="RefSeq" id="WP_063000974.1">
    <property type="nucleotide sequence ID" value="NZ_BMMH01000039.1"/>
</dbReference>
<dbReference type="Proteomes" id="UP000638263">
    <property type="component" value="Unassembled WGS sequence"/>
</dbReference>
<proteinExistence type="predicted"/>
<feature type="domain" description="AraC effector-binding" evidence="1">
    <location>
        <begin position="10"/>
        <end position="160"/>
    </location>
</feature>
<dbReference type="SUPFAM" id="SSF55136">
    <property type="entry name" value="Probable bacterial effector-binding domain"/>
    <property type="match status" value="1"/>
</dbReference>
<dbReference type="AlphaFoldDB" id="A0A917RZH5"/>
<dbReference type="InterPro" id="IPR029442">
    <property type="entry name" value="GyrI-like"/>
</dbReference>
<evidence type="ECO:0000313" key="2">
    <source>
        <dbReference type="EMBL" id="GGL45235.1"/>
    </source>
</evidence>
<dbReference type="InterPro" id="IPR010499">
    <property type="entry name" value="AraC_E-bd"/>
</dbReference>
<dbReference type="Pfam" id="PF06445">
    <property type="entry name" value="GyrI-like"/>
    <property type="match status" value="1"/>
</dbReference>
<name>A0A917RZH5_9NOCA</name>
<keyword evidence="3" id="KW-1185">Reference proteome</keyword>
<dbReference type="Gene3D" id="3.20.80.10">
    <property type="entry name" value="Regulatory factor, effector binding domain"/>
    <property type="match status" value="1"/>
</dbReference>